<keyword evidence="2" id="KW-1185">Reference proteome</keyword>
<dbReference type="PROSITE" id="PS51257">
    <property type="entry name" value="PROKAR_LIPOPROTEIN"/>
    <property type="match status" value="1"/>
</dbReference>
<accession>B6EPH5</accession>
<protein>
    <submittedName>
        <fullName evidence="1">Lipoprotein</fullName>
    </submittedName>
</protein>
<dbReference type="eggNOG" id="ENOG50307SS">
    <property type="taxonomic scope" value="Bacteria"/>
</dbReference>
<organism evidence="1 2">
    <name type="scientific">Aliivibrio salmonicida (strain LFI1238)</name>
    <name type="common">Vibrio salmonicida (strain LFI1238)</name>
    <dbReference type="NCBI Taxonomy" id="316275"/>
    <lineage>
        <taxon>Bacteria</taxon>
        <taxon>Pseudomonadati</taxon>
        <taxon>Pseudomonadota</taxon>
        <taxon>Gammaproteobacteria</taxon>
        <taxon>Vibrionales</taxon>
        <taxon>Vibrionaceae</taxon>
        <taxon>Aliivibrio</taxon>
    </lineage>
</organism>
<name>B6EPH5_ALISL</name>
<dbReference type="Proteomes" id="UP000001730">
    <property type="component" value="Chromosome 1"/>
</dbReference>
<dbReference type="KEGG" id="vsa:VSAL_I0270"/>
<dbReference type="AlphaFoldDB" id="B6EPH5"/>
<dbReference type="HOGENOM" id="CLU_1536888_0_0_6"/>
<evidence type="ECO:0000313" key="2">
    <source>
        <dbReference type="Proteomes" id="UP000001730"/>
    </source>
</evidence>
<proteinExistence type="predicted"/>
<reference evidence="1 2" key="1">
    <citation type="journal article" date="2008" name="BMC Genomics">
        <title>The genome sequence of the fish pathogen Aliivibrio salmonicida strain LFI1238 shows extensive evidence of gene decay.</title>
        <authorList>
            <person name="Hjerde E."/>
            <person name="Lorentzen M.S."/>
            <person name="Holden M.T."/>
            <person name="Seeger K."/>
            <person name="Paulsen S."/>
            <person name="Bason N."/>
            <person name="Churcher C."/>
            <person name="Harris D."/>
            <person name="Norbertczak H."/>
            <person name="Quail M.A."/>
            <person name="Sanders S."/>
            <person name="Thurston S."/>
            <person name="Parkhill J."/>
            <person name="Willassen N.P."/>
            <person name="Thomson N.R."/>
        </authorList>
    </citation>
    <scope>NUCLEOTIDE SEQUENCE [LARGE SCALE GENOMIC DNA]</scope>
    <source>
        <strain evidence="1 2">LFI1238</strain>
    </source>
</reference>
<keyword evidence="1" id="KW-0449">Lipoprotein</keyword>
<evidence type="ECO:0000313" key="1">
    <source>
        <dbReference type="EMBL" id="CAQ77955.1"/>
    </source>
</evidence>
<sequence>MNKMIPIGLFSTLLLTACGGSDSGGGSGGGTPAPTKYTWQFVQMKANTQKNMLSSCAGKAPTEFYVDTNDIDESKWVYTFAVQAPNITDILVYDANSVLYTDTNLSKFDINPTTATLTFSENDIPDGGYVTIVDSIKDGSKHLLTVQKELLSDALIKVNVEQGTQKCYAENKFS</sequence>
<dbReference type="EMBL" id="FM178379">
    <property type="protein sequence ID" value="CAQ77955.1"/>
    <property type="molecule type" value="Genomic_DNA"/>
</dbReference>
<dbReference type="RefSeq" id="WP_012549112.1">
    <property type="nucleotide sequence ID" value="NC_011312.1"/>
</dbReference>
<gene>
    <name evidence="1" type="ordered locus">VSAL_I0270</name>
</gene>